<organism evidence="2">
    <name type="scientific">Trichuris suis</name>
    <name type="common">pig whipworm</name>
    <dbReference type="NCBI Taxonomy" id="68888"/>
    <lineage>
        <taxon>Eukaryota</taxon>
        <taxon>Metazoa</taxon>
        <taxon>Ecdysozoa</taxon>
        <taxon>Nematoda</taxon>
        <taxon>Enoplea</taxon>
        <taxon>Dorylaimia</taxon>
        <taxon>Trichinellida</taxon>
        <taxon>Trichuridae</taxon>
        <taxon>Trichuris</taxon>
    </lineage>
</organism>
<evidence type="ECO:0008006" key="4">
    <source>
        <dbReference type="Google" id="ProtNLM"/>
    </source>
</evidence>
<proteinExistence type="predicted"/>
<accession>A0A085N6C1</accession>
<dbReference type="EMBL" id="KL363375">
    <property type="protein sequence ID" value="KFD46371.1"/>
    <property type="molecule type" value="Genomic_DNA"/>
</dbReference>
<evidence type="ECO:0000313" key="1">
    <source>
        <dbReference type="EMBL" id="KFD46371.1"/>
    </source>
</evidence>
<protein>
    <recommendedName>
        <fullName evidence="4">Helitron helicase</fullName>
    </recommendedName>
</protein>
<dbReference type="PANTHER" id="PTHR45786">
    <property type="entry name" value="DNA BINDING PROTEIN-LIKE"/>
    <property type="match status" value="1"/>
</dbReference>
<gene>
    <name evidence="1" type="ORF">M513_12742</name>
    <name evidence="2" type="ORF">M514_12742</name>
</gene>
<dbReference type="Proteomes" id="UP000030764">
    <property type="component" value="Unassembled WGS sequence"/>
</dbReference>
<reference evidence="2 3" key="1">
    <citation type="journal article" date="2014" name="Nat. Genet.">
        <title>Genome and transcriptome of the porcine whipworm Trichuris suis.</title>
        <authorList>
            <person name="Jex A.R."/>
            <person name="Nejsum P."/>
            <person name="Schwarz E.M."/>
            <person name="Hu L."/>
            <person name="Young N.D."/>
            <person name="Hall R.S."/>
            <person name="Korhonen P.K."/>
            <person name="Liao S."/>
            <person name="Thamsborg S."/>
            <person name="Xia J."/>
            <person name="Xu P."/>
            <person name="Wang S."/>
            <person name="Scheerlinck J.P."/>
            <person name="Hofmann A."/>
            <person name="Sternberg P.W."/>
            <person name="Wang J."/>
            <person name="Gasser R.B."/>
        </authorList>
    </citation>
    <scope>NUCLEOTIDE SEQUENCE [LARGE SCALE GENOMIC DNA]</scope>
    <source>
        <strain evidence="2">DCEP-RM93F</strain>
        <strain evidence="1">DCEP-RM93M</strain>
    </source>
</reference>
<dbReference type="PANTHER" id="PTHR45786:SF74">
    <property type="entry name" value="ATP-DEPENDENT DNA HELICASE"/>
    <property type="match status" value="1"/>
</dbReference>
<dbReference type="Proteomes" id="UP000030758">
    <property type="component" value="Unassembled WGS sequence"/>
</dbReference>
<keyword evidence="3" id="KW-1185">Reference proteome</keyword>
<dbReference type="EMBL" id="KL367545">
    <property type="protein sequence ID" value="KFD65017.1"/>
    <property type="molecule type" value="Genomic_DNA"/>
</dbReference>
<dbReference type="AlphaFoldDB" id="A0A085N6C1"/>
<evidence type="ECO:0000313" key="3">
    <source>
        <dbReference type="Proteomes" id="UP000030764"/>
    </source>
</evidence>
<sequence>MASMGAQVDIPGGRGPYCFRIHGQVYHFVGPLHPAPGQRPAYGQIYILDSEQAAEERLSNLSNANCDRQLMTNLGSLLSRVNPFAGAYKMMAEVERVEEEKGIFPTSCPPGIM</sequence>
<evidence type="ECO:0000313" key="2">
    <source>
        <dbReference type="EMBL" id="KFD65017.1"/>
    </source>
</evidence>
<name>A0A085N6C1_9BILA</name>